<reference evidence="1" key="1">
    <citation type="journal article" date="2019" name="Sci. Rep.">
        <title>Draft genome of Tanacetum cinerariifolium, the natural source of mosquito coil.</title>
        <authorList>
            <person name="Yamashiro T."/>
            <person name="Shiraishi A."/>
            <person name="Satake H."/>
            <person name="Nakayama K."/>
        </authorList>
    </citation>
    <scope>NUCLEOTIDE SEQUENCE</scope>
</reference>
<sequence length="83" mass="9565">MDIEIVENVLVKIDKFLFSSDFVVMDMLNTCNETMILERLFLATIYSEIDVFDREISLGIGGDRLTFDMDKKIHNFTTPIALV</sequence>
<proteinExistence type="predicted"/>
<gene>
    <name evidence="1" type="ORF">Tci_878951</name>
</gene>
<comment type="caution">
    <text evidence="1">The sequence shown here is derived from an EMBL/GenBank/DDBJ whole genome shotgun (WGS) entry which is preliminary data.</text>
</comment>
<organism evidence="1">
    <name type="scientific">Tanacetum cinerariifolium</name>
    <name type="common">Dalmatian daisy</name>
    <name type="synonym">Chrysanthemum cinerariifolium</name>
    <dbReference type="NCBI Taxonomy" id="118510"/>
    <lineage>
        <taxon>Eukaryota</taxon>
        <taxon>Viridiplantae</taxon>
        <taxon>Streptophyta</taxon>
        <taxon>Embryophyta</taxon>
        <taxon>Tracheophyta</taxon>
        <taxon>Spermatophyta</taxon>
        <taxon>Magnoliopsida</taxon>
        <taxon>eudicotyledons</taxon>
        <taxon>Gunneridae</taxon>
        <taxon>Pentapetalae</taxon>
        <taxon>asterids</taxon>
        <taxon>campanulids</taxon>
        <taxon>Asterales</taxon>
        <taxon>Asteraceae</taxon>
        <taxon>Asteroideae</taxon>
        <taxon>Anthemideae</taxon>
        <taxon>Anthemidinae</taxon>
        <taxon>Tanacetum</taxon>
    </lineage>
</organism>
<protein>
    <recommendedName>
        <fullName evidence="2">Reverse transcriptase domain-containing protein</fullName>
    </recommendedName>
</protein>
<dbReference type="EMBL" id="BKCJ011228557">
    <property type="protein sequence ID" value="GFD06982.1"/>
    <property type="molecule type" value="Genomic_DNA"/>
</dbReference>
<dbReference type="PANTHER" id="PTHR33067">
    <property type="entry name" value="RNA-DIRECTED DNA POLYMERASE-RELATED"/>
    <property type="match status" value="1"/>
</dbReference>
<name>A0A699T8Z7_TANCI</name>
<dbReference type="AlphaFoldDB" id="A0A699T8Z7"/>
<accession>A0A699T8Z7</accession>
<evidence type="ECO:0008006" key="2">
    <source>
        <dbReference type="Google" id="ProtNLM"/>
    </source>
</evidence>
<dbReference type="PANTHER" id="PTHR33067:SF9">
    <property type="entry name" value="RNA-DIRECTED DNA POLYMERASE"/>
    <property type="match status" value="1"/>
</dbReference>
<evidence type="ECO:0000313" key="1">
    <source>
        <dbReference type="EMBL" id="GFD06982.1"/>
    </source>
</evidence>